<proteinExistence type="predicted"/>
<sequence>MQLGTRWPVGGDVPERLGAAMREAIAGVEADVAHLDTSAWRWTLTWLESRPVAELDDGTVVRQRADGTVTVEEPVS</sequence>
<keyword evidence="2" id="KW-1185">Reference proteome</keyword>
<dbReference type="Proteomes" id="UP000231742">
    <property type="component" value="Unassembled WGS sequence"/>
</dbReference>
<dbReference type="OrthoDB" id="5007400at2"/>
<evidence type="ECO:0000313" key="2">
    <source>
        <dbReference type="Proteomes" id="UP000231742"/>
    </source>
</evidence>
<name>A0A2M9D8P0_9MICO</name>
<reference evidence="1 2" key="1">
    <citation type="submission" date="2017-11" db="EMBL/GenBank/DDBJ databases">
        <title>Genomic Encyclopedia of Archaeal and Bacterial Type Strains, Phase II (KMG-II): From Individual Species to Whole Genera.</title>
        <authorList>
            <person name="Goeker M."/>
        </authorList>
    </citation>
    <scope>NUCLEOTIDE SEQUENCE [LARGE SCALE GENOMIC DNA]</scope>
    <source>
        <strain evidence="1 2">DSM 16400</strain>
    </source>
</reference>
<organism evidence="1 2">
    <name type="scientific">Salinibacterium amurskyense</name>
    <dbReference type="NCBI Taxonomy" id="205941"/>
    <lineage>
        <taxon>Bacteria</taxon>
        <taxon>Bacillati</taxon>
        <taxon>Actinomycetota</taxon>
        <taxon>Actinomycetes</taxon>
        <taxon>Micrococcales</taxon>
        <taxon>Microbacteriaceae</taxon>
        <taxon>Salinibacterium</taxon>
    </lineage>
</organism>
<evidence type="ECO:0000313" key="1">
    <source>
        <dbReference type="EMBL" id="PJJ82094.1"/>
    </source>
</evidence>
<accession>A0A2M9D8P0</accession>
<gene>
    <name evidence="1" type="ORF">CLV85_1284</name>
</gene>
<comment type="caution">
    <text evidence="1">The sequence shown here is derived from an EMBL/GenBank/DDBJ whole genome shotgun (WGS) entry which is preliminary data.</text>
</comment>
<protein>
    <submittedName>
        <fullName evidence="1">Uncharacterized protein</fullName>
    </submittedName>
</protein>
<dbReference type="AlphaFoldDB" id="A0A2M9D8P0"/>
<dbReference type="RefSeq" id="WP_100388722.1">
    <property type="nucleotide sequence ID" value="NZ_BMZU01000001.1"/>
</dbReference>
<dbReference type="EMBL" id="PGFH01000001">
    <property type="protein sequence ID" value="PJJ82094.1"/>
    <property type="molecule type" value="Genomic_DNA"/>
</dbReference>